<comment type="caution">
    <text evidence="2">The sequence shown here is derived from an EMBL/GenBank/DDBJ whole genome shotgun (WGS) entry which is preliminary data.</text>
</comment>
<evidence type="ECO:0000313" key="2">
    <source>
        <dbReference type="EMBL" id="KRM30875.1"/>
    </source>
</evidence>
<dbReference type="STRING" id="1423734.FC83_GL001436"/>
<dbReference type="Proteomes" id="UP000051236">
    <property type="component" value="Unassembled WGS sequence"/>
</dbReference>
<proteinExistence type="predicted"/>
<sequence length="55" mass="6418">MVEEEKLSISHDQWRFFGAYSGLFVKSYLVIIFAPQMTCGAFFVPNCRKVLNFHD</sequence>
<keyword evidence="3" id="KW-1185">Reference proteome</keyword>
<gene>
    <name evidence="2" type="ORF">FC83_GL001436</name>
</gene>
<name>A0A0R1XS86_9LACO</name>
<organism evidence="2 3">
    <name type="scientific">Agrilactobacillus composti DSM 18527 = JCM 14202</name>
    <dbReference type="NCBI Taxonomy" id="1423734"/>
    <lineage>
        <taxon>Bacteria</taxon>
        <taxon>Bacillati</taxon>
        <taxon>Bacillota</taxon>
        <taxon>Bacilli</taxon>
        <taxon>Lactobacillales</taxon>
        <taxon>Lactobacillaceae</taxon>
        <taxon>Agrilactobacillus</taxon>
    </lineage>
</organism>
<dbReference type="EMBL" id="AZGA01000087">
    <property type="protein sequence ID" value="KRM30875.1"/>
    <property type="molecule type" value="Genomic_DNA"/>
</dbReference>
<protein>
    <submittedName>
        <fullName evidence="2">Uncharacterized protein</fullName>
    </submittedName>
</protein>
<keyword evidence="1" id="KW-0472">Membrane</keyword>
<accession>A0A0R1XS86</accession>
<keyword evidence="1" id="KW-0812">Transmembrane</keyword>
<dbReference type="PATRIC" id="fig|1423734.3.peg.1453"/>
<evidence type="ECO:0000256" key="1">
    <source>
        <dbReference type="SAM" id="Phobius"/>
    </source>
</evidence>
<keyword evidence="1" id="KW-1133">Transmembrane helix</keyword>
<feature type="transmembrane region" description="Helical" evidence="1">
    <location>
        <begin position="20"/>
        <end position="44"/>
    </location>
</feature>
<dbReference type="AlphaFoldDB" id="A0A0R1XS86"/>
<reference evidence="2 3" key="1">
    <citation type="journal article" date="2015" name="Genome Announc.">
        <title>Expanding the biotechnology potential of lactobacilli through comparative genomics of 213 strains and associated genera.</title>
        <authorList>
            <person name="Sun Z."/>
            <person name="Harris H.M."/>
            <person name="McCann A."/>
            <person name="Guo C."/>
            <person name="Argimon S."/>
            <person name="Zhang W."/>
            <person name="Yang X."/>
            <person name="Jeffery I.B."/>
            <person name="Cooney J.C."/>
            <person name="Kagawa T.F."/>
            <person name="Liu W."/>
            <person name="Song Y."/>
            <person name="Salvetti E."/>
            <person name="Wrobel A."/>
            <person name="Rasinkangas P."/>
            <person name="Parkhill J."/>
            <person name="Rea M.C."/>
            <person name="O'Sullivan O."/>
            <person name="Ritari J."/>
            <person name="Douillard F.P."/>
            <person name="Paul Ross R."/>
            <person name="Yang R."/>
            <person name="Briner A.E."/>
            <person name="Felis G.E."/>
            <person name="de Vos W.M."/>
            <person name="Barrangou R."/>
            <person name="Klaenhammer T.R."/>
            <person name="Caufield P.W."/>
            <person name="Cui Y."/>
            <person name="Zhang H."/>
            <person name="O'Toole P.W."/>
        </authorList>
    </citation>
    <scope>NUCLEOTIDE SEQUENCE [LARGE SCALE GENOMIC DNA]</scope>
    <source>
        <strain evidence="2 3">DSM 18527</strain>
    </source>
</reference>
<evidence type="ECO:0000313" key="3">
    <source>
        <dbReference type="Proteomes" id="UP000051236"/>
    </source>
</evidence>